<dbReference type="STRING" id="48003.BLA55_02540"/>
<name>A0A1L4FSF3_9BACT</name>
<proteinExistence type="predicted"/>
<dbReference type="OrthoDB" id="398053at2"/>
<dbReference type="EMBL" id="CP017813">
    <property type="protein sequence ID" value="APJ38524.1"/>
    <property type="molecule type" value="Genomic_DNA"/>
</dbReference>
<gene>
    <name evidence="2" type="ORF">BLA55_02540</name>
</gene>
<keyword evidence="3" id="KW-1185">Reference proteome</keyword>
<evidence type="ECO:0008006" key="4">
    <source>
        <dbReference type="Google" id="ProtNLM"/>
    </source>
</evidence>
<evidence type="ECO:0000256" key="1">
    <source>
        <dbReference type="SAM" id="SignalP"/>
    </source>
</evidence>
<sequence>MKNWKRKWISLTLISSLTPLTILSASGCGGFNKTVISKFNEYRSKINVEKEIIVSEMSKISDFLNNKSANEYQNIDTYYLKIAQKGLDLIQNYRIFINKLSENSQKYSELLNNETRDEWINKMDYINQDILSILKERKSGWNNSSVNEYSIILNDLNLALTDAESLEIEKNNLIEKILNIKDFRKENDCKCPDTKHSYLKQWYNHFDIGVNYQLIAAYLKTNSDSGDSEYQELLKQYHTHSLANVLREWVYVTVDARVNENSNVNARTEIRDFIARFKNKYLNESDSDTVELFNNLNSSYQQFEQEIVEVSRNNAGEYPYQKFVNYIVDYDTQKKNWTSYPFGKIHNSLKKIYNYLLEF</sequence>
<organism evidence="2 3">
    <name type="scientific">Mycoplasmopsis pullorum</name>
    <dbReference type="NCBI Taxonomy" id="48003"/>
    <lineage>
        <taxon>Bacteria</taxon>
        <taxon>Bacillati</taxon>
        <taxon>Mycoplasmatota</taxon>
        <taxon>Mycoplasmoidales</taxon>
        <taxon>Metamycoplasmataceae</taxon>
        <taxon>Mycoplasmopsis</taxon>
    </lineage>
</organism>
<evidence type="ECO:0000313" key="3">
    <source>
        <dbReference type="Proteomes" id="UP000184322"/>
    </source>
</evidence>
<keyword evidence="1" id="KW-0732">Signal</keyword>
<dbReference type="AlphaFoldDB" id="A0A1L4FSF3"/>
<dbReference type="KEGG" id="mpul:BLA55_02540"/>
<accession>A0A1L4FSF3</accession>
<evidence type="ECO:0000313" key="2">
    <source>
        <dbReference type="EMBL" id="APJ38524.1"/>
    </source>
</evidence>
<dbReference type="PROSITE" id="PS51257">
    <property type="entry name" value="PROKAR_LIPOPROTEIN"/>
    <property type="match status" value="1"/>
</dbReference>
<dbReference type="RefSeq" id="WP_073372527.1">
    <property type="nucleotide sequence ID" value="NZ_CP017813.1"/>
</dbReference>
<feature type="chain" id="PRO_5013335487" description="Lipoprotein" evidence="1">
    <location>
        <begin position="25"/>
        <end position="359"/>
    </location>
</feature>
<dbReference type="Proteomes" id="UP000184322">
    <property type="component" value="Chromosome"/>
</dbReference>
<feature type="signal peptide" evidence="1">
    <location>
        <begin position="1"/>
        <end position="24"/>
    </location>
</feature>
<protein>
    <recommendedName>
        <fullName evidence="4">Lipoprotein</fullName>
    </recommendedName>
</protein>
<reference evidence="3" key="1">
    <citation type="submission" date="2016-10" db="EMBL/GenBank/DDBJ databases">
        <authorList>
            <person name="Beylefeld A."/>
            <person name="Abolnik C."/>
        </authorList>
    </citation>
    <scope>NUCLEOTIDE SEQUENCE [LARGE SCALE GENOMIC DNA]</scope>
    <source>
        <strain evidence="3">B359_6</strain>
    </source>
</reference>